<evidence type="ECO:0000313" key="3">
    <source>
        <dbReference type="Proteomes" id="UP001419268"/>
    </source>
</evidence>
<name>A0AAP0IPF9_9MAGN</name>
<accession>A0AAP0IPF9</accession>
<evidence type="ECO:0000256" key="1">
    <source>
        <dbReference type="SAM" id="MobiDB-lite"/>
    </source>
</evidence>
<evidence type="ECO:0000313" key="2">
    <source>
        <dbReference type="EMBL" id="KAK9119301.1"/>
    </source>
</evidence>
<proteinExistence type="predicted"/>
<feature type="compositionally biased region" description="Basic and acidic residues" evidence="1">
    <location>
        <begin position="45"/>
        <end position="79"/>
    </location>
</feature>
<dbReference type="EMBL" id="JBBNAG010000007">
    <property type="protein sequence ID" value="KAK9119301.1"/>
    <property type="molecule type" value="Genomic_DNA"/>
</dbReference>
<reference evidence="2 3" key="1">
    <citation type="submission" date="2024-01" db="EMBL/GenBank/DDBJ databases">
        <title>Genome assemblies of Stephania.</title>
        <authorList>
            <person name="Yang L."/>
        </authorList>
    </citation>
    <scope>NUCLEOTIDE SEQUENCE [LARGE SCALE GENOMIC DNA]</scope>
    <source>
        <strain evidence="2">JXDWG</strain>
        <tissue evidence="2">Leaf</tissue>
    </source>
</reference>
<feature type="region of interest" description="Disordered" evidence="1">
    <location>
        <begin position="1"/>
        <end position="150"/>
    </location>
</feature>
<keyword evidence="3" id="KW-1185">Reference proteome</keyword>
<feature type="compositionally biased region" description="Basic and acidic residues" evidence="1">
    <location>
        <begin position="90"/>
        <end position="103"/>
    </location>
</feature>
<organism evidence="2 3">
    <name type="scientific">Stephania cephalantha</name>
    <dbReference type="NCBI Taxonomy" id="152367"/>
    <lineage>
        <taxon>Eukaryota</taxon>
        <taxon>Viridiplantae</taxon>
        <taxon>Streptophyta</taxon>
        <taxon>Embryophyta</taxon>
        <taxon>Tracheophyta</taxon>
        <taxon>Spermatophyta</taxon>
        <taxon>Magnoliopsida</taxon>
        <taxon>Ranunculales</taxon>
        <taxon>Menispermaceae</taxon>
        <taxon>Menispermoideae</taxon>
        <taxon>Cissampelideae</taxon>
        <taxon>Stephania</taxon>
    </lineage>
</organism>
<comment type="caution">
    <text evidence="2">The sequence shown here is derived from an EMBL/GenBank/DDBJ whole genome shotgun (WGS) entry which is preliminary data.</text>
</comment>
<gene>
    <name evidence="2" type="ORF">Scep_017394</name>
</gene>
<dbReference type="AlphaFoldDB" id="A0AAP0IPF9"/>
<protein>
    <submittedName>
        <fullName evidence="2">Uncharacterized protein</fullName>
    </submittedName>
</protein>
<dbReference type="Proteomes" id="UP001419268">
    <property type="component" value="Unassembled WGS sequence"/>
</dbReference>
<sequence length="150" mass="16568">MAWSKTGVSMERVYRKFKRTEQAASTSNTHGRRKPQTTSYRKEKHQATKKEVAHAGDPRGDAVQDEASQVHERDLHICDDESEGATSESSKSREKCPTDEENRSITAEWPIPKSISGATGGNVEEMEDDPSAHLPGGPIDRSLLMLGHVP</sequence>